<keyword evidence="4" id="KW-1185">Reference proteome</keyword>
<dbReference type="CDD" id="cd13578">
    <property type="entry name" value="PBP2_Bug27"/>
    <property type="match status" value="1"/>
</dbReference>
<dbReference type="EMBL" id="FUWJ01000010">
    <property type="protein sequence ID" value="SKA32097.1"/>
    <property type="molecule type" value="Genomic_DNA"/>
</dbReference>
<organism evidence="3 4">
    <name type="scientific">Enhydrobacter aerosaccus</name>
    <dbReference type="NCBI Taxonomy" id="225324"/>
    <lineage>
        <taxon>Bacteria</taxon>
        <taxon>Pseudomonadati</taxon>
        <taxon>Pseudomonadota</taxon>
        <taxon>Alphaproteobacteria</taxon>
        <taxon>Hyphomicrobiales</taxon>
        <taxon>Enhydrobacter</taxon>
    </lineage>
</organism>
<dbReference type="Proteomes" id="UP000190092">
    <property type="component" value="Unassembled WGS sequence"/>
</dbReference>
<dbReference type="PIRSF" id="PIRSF017082">
    <property type="entry name" value="YflP"/>
    <property type="match status" value="1"/>
</dbReference>
<dbReference type="Gene3D" id="3.40.190.150">
    <property type="entry name" value="Bordetella uptake gene, domain 1"/>
    <property type="match status" value="1"/>
</dbReference>
<dbReference type="AlphaFoldDB" id="A0A1T4SVA6"/>
<dbReference type="PANTHER" id="PTHR42928:SF5">
    <property type="entry name" value="BLR1237 PROTEIN"/>
    <property type="match status" value="1"/>
</dbReference>
<dbReference type="Gene3D" id="3.40.190.10">
    <property type="entry name" value="Periplasmic binding protein-like II"/>
    <property type="match status" value="1"/>
</dbReference>
<dbReference type="Pfam" id="PF03401">
    <property type="entry name" value="TctC"/>
    <property type="match status" value="1"/>
</dbReference>
<evidence type="ECO:0000256" key="1">
    <source>
        <dbReference type="ARBA" id="ARBA00006987"/>
    </source>
</evidence>
<sequence>MGCKLRSMVLAWAVAALAQTPAAAPAQAQSWPSNPVKIVVPFGPGGPADVYARILAQGLTESLGQQFIVDDKPGAGGIIGTDMVAKAAPDGYTLLMMSNTQTTNETLFARKPYVLMRDLAAVAPVNSSDLVMVVHPSVKARTLQEFIALAKANPGMLTYASSGPGTPYHMAGELFKAMSGTDILHVPHKNSGEARTDVMGGHVQMMFDAVTAMKGTIEAGEVRALATTGLTRSTVLPDVPTLNEAGVPGYEATIWLGVMAPIGTPKDIVERLNAEIGKIVANPQTRKAWAEQGAVPMIMTPAAFDAFLRRDIEKWAKVVELSGARIQ</sequence>
<accession>A0A1T4SVA6</accession>
<protein>
    <submittedName>
        <fullName evidence="3">Tripartite-type tricarboxylate transporter, receptor component TctC</fullName>
    </submittedName>
</protein>
<dbReference type="STRING" id="225324.SAMN02745126_05161"/>
<evidence type="ECO:0000313" key="3">
    <source>
        <dbReference type="EMBL" id="SKA32097.1"/>
    </source>
</evidence>
<comment type="similarity">
    <text evidence="1">Belongs to the UPF0065 (bug) family.</text>
</comment>
<evidence type="ECO:0000313" key="4">
    <source>
        <dbReference type="Proteomes" id="UP000190092"/>
    </source>
</evidence>
<dbReference type="SUPFAM" id="SSF53850">
    <property type="entry name" value="Periplasmic binding protein-like II"/>
    <property type="match status" value="1"/>
</dbReference>
<evidence type="ECO:0000256" key="2">
    <source>
        <dbReference type="SAM" id="SignalP"/>
    </source>
</evidence>
<dbReference type="PANTHER" id="PTHR42928">
    <property type="entry name" value="TRICARBOXYLATE-BINDING PROTEIN"/>
    <property type="match status" value="1"/>
</dbReference>
<proteinExistence type="inferred from homology"/>
<name>A0A1T4SVA6_9HYPH</name>
<feature type="signal peptide" evidence="2">
    <location>
        <begin position="1"/>
        <end position="18"/>
    </location>
</feature>
<gene>
    <name evidence="3" type="ORF">SAMN02745126_05161</name>
</gene>
<dbReference type="InterPro" id="IPR005064">
    <property type="entry name" value="BUG"/>
</dbReference>
<dbReference type="InterPro" id="IPR042100">
    <property type="entry name" value="Bug_dom1"/>
</dbReference>
<reference evidence="4" key="1">
    <citation type="submission" date="2017-02" db="EMBL/GenBank/DDBJ databases">
        <authorList>
            <person name="Varghese N."/>
            <person name="Submissions S."/>
        </authorList>
    </citation>
    <scope>NUCLEOTIDE SEQUENCE [LARGE SCALE GENOMIC DNA]</scope>
    <source>
        <strain evidence="4">ATCC 27094</strain>
    </source>
</reference>
<feature type="chain" id="PRO_5013273111" evidence="2">
    <location>
        <begin position="19"/>
        <end position="327"/>
    </location>
</feature>
<keyword evidence="3" id="KW-0675">Receptor</keyword>
<keyword evidence="2" id="KW-0732">Signal</keyword>